<organism evidence="3 4">
    <name type="scientific">Trichinella murrelli</name>
    <dbReference type="NCBI Taxonomy" id="144512"/>
    <lineage>
        <taxon>Eukaryota</taxon>
        <taxon>Metazoa</taxon>
        <taxon>Ecdysozoa</taxon>
        <taxon>Nematoda</taxon>
        <taxon>Enoplea</taxon>
        <taxon>Dorylaimia</taxon>
        <taxon>Trichinellida</taxon>
        <taxon>Trichinellidae</taxon>
        <taxon>Trichinella</taxon>
    </lineage>
</organism>
<accession>A0A0V0TJA0</accession>
<sequence length="106" mass="12036">MHPNYWHNNDNDNDNDDDDDDNDDDNKPYNGNDDEVNNELCQYGIEYECICKSGNCCSVNLSVKFTSWLEIKGRERKTSGCAAPTCNKRAAAGVVCKFLGQSRLRY</sequence>
<feature type="compositionally biased region" description="Acidic residues" evidence="1">
    <location>
        <begin position="11"/>
        <end position="24"/>
    </location>
</feature>
<evidence type="ECO:0000313" key="4">
    <source>
        <dbReference type="Proteomes" id="UP000055048"/>
    </source>
</evidence>
<evidence type="ECO:0000256" key="1">
    <source>
        <dbReference type="SAM" id="MobiDB-lite"/>
    </source>
</evidence>
<evidence type="ECO:0000313" key="3">
    <source>
        <dbReference type="EMBL" id="KRX39093.1"/>
    </source>
</evidence>
<dbReference type="STRING" id="144512.A0A0V0TJA0"/>
<evidence type="ECO:0000313" key="2">
    <source>
        <dbReference type="EMBL" id="KRX39075.1"/>
    </source>
</evidence>
<dbReference type="Proteomes" id="UP000055048">
    <property type="component" value="Unassembled WGS sequence"/>
</dbReference>
<dbReference type="EMBL" id="JYDJ01000244">
    <property type="protein sequence ID" value="KRX39093.1"/>
    <property type="molecule type" value="Genomic_DNA"/>
</dbReference>
<comment type="caution">
    <text evidence="3">The sequence shown here is derived from an EMBL/GenBank/DDBJ whole genome shotgun (WGS) entry which is preliminary data.</text>
</comment>
<reference evidence="3 4" key="1">
    <citation type="submission" date="2015-01" db="EMBL/GenBank/DDBJ databases">
        <title>Evolution of Trichinella species and genotypes.</title>
        <authorList>
            <person name="Korhonen P.K."/>
            <person name="Edoardo P."/>
            <person name="Giuseppe L.R."/>
            <person name="Gasser R.B."/>
        </authorList>
    </citation>
    <scope>NUCLEOTIDE SEQUENCE [LARGE SCALE GENOMIC DNA]</scope>
    <source>
        <strain evidence="3">ISS417</strain>
    </source>
</reference>
<dbReference type="EMBL" id="JYDJ01000244">
    <property type="protein sequence ID" value="KRX39075.1"/>
    <property type="molecule type" value="Genomic_DNA"/>
</dbReference>
<feature type="region of interest" description="Disordered" evidence="1">
    <location>
        <begin position="1"/>
        <end position="35"/>
    </location>
</feature>
<name>A0A0V0TJA0_9BILA</name>
<protein>
    <submittedName>
        <fullName evidence="3">Uncharacterized protein</fullName>
    </submittedName>
</protein>
<keyword evidence="4" id="KW-1185">Reference proteome</keyword>
<gene>
    <name evidence="2" type="ORF">T05_15826</name>
    <name evidence="3" type="ORF">T05_7637</name>
</gene>
<dbReference type="AlphaFoldDB" id="A0A0V0TJA0"/>
<proteinExistence type="predicted"/>